<dbReference type="InterPro" id="IPR013155">
    <property type="entry name" value="M/V/L/I-tRNA-synth_anticd-bd"/>
</dbReference>
<dbReference type="SUPFAM" id="SSF52374">
    <property type="entry name" value="Nucleotidylyl transferase"/>
    <property type="match status" value="1"/>
</dbReference>
<protein>
    <recommendedName>
        <fullName evidence="14">Isoleucine--tRNA ligase</fullName>
        <ecNumber evidence="14">6.1.1.5</ecNumber>
    </recommendedName>
    <alternativeName>
        <fullName evidence="14">Isoleucyl-tRNA synthetase</fullName>
        <shortName evidence="14">IleRS</shortName>
    </alternativeName>
</protein>
<dbReference type="InterPro" id="IPR014729">
    <property type="entry name" value="Rossmann-like_a/b/a_fold"/>
</dbReference>
<dbReference type="EC" id="6.1.1.5" evidence="14"/>
<feature type="binding site" evidence="14">
    <location>
        <position position="570"/>
    </location>
    <ligand>
        <name>L-isoleucyl-5'-AMP</name>
        <dbReference type="ChEBI" id="CHEBI:178002"/>
    </ligand>
</feature>
<dbReference type="FunFam" id="1.10.730.20:FF:000001">
    <property type="entry name" value="Isoleucine--tRNA ligase"/>
    <property type="match status" value="1"/>
</dbReference>
<comment type="catalytic activity">
    <reaction evidence="13 14">
        <text>tRNA(Ile) + L-isoleucine + ATP = L-isoleucyl-tRNA(Ile) + AMP + diphosphate</text>
        <dbReference type="Rhea" id="RHEA:11060"/>
        <dbReference type="Rhea" id="RHEA-COMP:9666"/>
        <dbReference type="Rhea" id="RHEA-COMP:9695"/>
        <dbReference type="ChEBI" id="CHEBI:30616"/>
        <dbReference type="ChEBI" id="CHEBI:33019"/>
        <dbReference type="ChEBI" id="CHEBI:58045"/>
        <dbReference type="ChEBI" id="CHEBI:78442"/>
        <dbReference type="ChEBI" id="CHEBI:78528"/>
        <dbReference type="ChEBI" id="CHEBI:456215"/>
        <dbReference type="EC" id="6.1.1.5"/>
    </reaction>
</comment>
<feature type="binding site" evidence="14">
    <location>
        <position position="919"/>
    </location>
    <ligand>
        <name>Zn(2+)</name>
        <dbReference type="ChEBI" id="CHEBI:29105"/>
    </ligand>
</feature>
<evidence type="ECO:0000256" key="13">
    <source>
        <dbReference type="ARBA" id="ARBA00048359"/>
    </source>
</evidence>
<dbReference type="EMBL" id="QEWR01000002">
    <property type="protein sequence ID" value="PWD84902.1"/>
    <property type="molecule type" value="Genomic_DNA"/>
</dbReference>
<dbReference type="InterPro" id="IPR009080">
    <property type="entry name" value="tRNAsynth_Ia_anticodon-bd"/>
</dbReference>
<keyword evidence="8 14" id="KW-0862">Zinc</keyword>
<dbReference type="PANTHER" id="PTHR42765:SF1">
    <property type="entry name" value="ISOLEUCINE--TRNA LIGASE, MITOCHONDRIAL"/>
    <property type="match status" value="1"/>
</dbReference>
<evidence type="ECO:0000256" key="4">
    <source>
        <dbReference type="ARBA" id="ARBA00022490"/>
    </source>
</evidence>
<comment type="domain">
    <text evidence="14">IleRS has two distinct active sites: one for aminoacylation and one for editing. The misactivated valine is translocated from the active site to the editing site, which sterically excludes the correctly activated isoleucine. The single editing site contains two valyl binding pockets, one specific for each substrate (Val-AMP or Val-tRNA(Ile)).</text>
</comment>
<feature type="domain" description="Methionyl/Valyl/Leucyl/Isoleucyl-tRNA synthetase anticodon-binding" evidence="17">
    <location>
        <begin position="694"/>
        <end position="853"/>
    </location>
</feature>
<dbReference type="GO" id="GO:0005524">
    <property type="term" value="F:ATP binding"/>
    <property type="evidence" value="ECO:0007669"/>
    <property type="project" value="UniProtKB-UniRule"/>
</dbReference>
<keyword evidence="19" id="KW-1185">Reference proteome</keyword>
<dbReference type="HAMAP" id="MF_02002">
    <property type="entry name" value="Ile_tRNA_synth_type1"/>
    <property type="match status" value="1"/>
</dbReference>
<dbReference type="InterPro" id="IPR023585">
    <property type="entry name" value="Ile-tRNA-ligase_type1"/>
</dbReference>
<dbReference type="PROSITE" id="PS00178">
    <property type="entry name" value="AA_TRNA_LIGASE_I"/>
    <property type="match status" value="1"/>
</dbReference>
<feature type="binding site" evidence="14">
    <location>
        <position position="916"/>
    </location>
    <ligand>
        <name>Zn(2+)</name>
        <dbReference type="ChEBI" id="CHEBI:29105"/>
    </ligand>
</feature>
<dbReference type="GO" id="GO:0006428">
    <property type="term" value="P:isoleucyl-tRNA aminoacylation"/>
    <property type="evidence" value="ECO:0007669"/>
    <property type="project" value="UniProtKB-UniRule"/>
</dbReference>
<feature type="domain" description="Zinc finger FPG/IleRS-type" evidence="16">
    <location>
        <begin position="914"/>
        <end position="941"/>
    </location>
</feature>
<keyword evidence="5 14" id="KW-0436">Ligase</keyword>
<comment type="subunit">
    <text evidence="3 14">Monomer.</text>
</comment>
<organism evidence="18 19">
    <name type="scientific">Ignatzschineria indica</name>
    <dbReference type="NCBI Taxonomy" id="472583"/>
    <lineage>
        <taxon>Bacteria</taxon>
        <taxon>Pseudomonadati</taxon>
        <taxon>Pseudomonadota</taxon>
        <taxon>Gammaproteobacteria</taxon>
        <taxon>Cardiobacteriales</taxon>
        <taxon>Ignatzschineriaceae</taxon>
        <taxon>Ignatzschineria</taxon>
    </lineage>
</organism>
<keyword evidence="10 14" id="KW-0648">Protein biosynthesis</keyword>
<dbReference type="NCBIfam" id="TIGR00392">
    <property type="entry name" value="ileS"/>
    <property type="match status" value="1"/>
</dbReference>
<dbReference type="SUPFAM" id="SSF50677">
    <property type="entry name" value="ValRS/IleRS/LeuRS editing domain"/>
    <property type="match status" value="1"/>
</dbReference>
<evidence type="ECO:0000256" key="10">
    <source>
        <dbReference type="ARBA" id="ARBA00022917"/>
    </source>
</evidence>
<keyword evidence="7 14" id="KW-0547">Nucleotide-binding</keyword>
<dbReference type="GO" id="GO:0008270">
    <property type="term" value="F:zinc ion binding"/>
    <property type="evidence" value="ECO:0007669"/>
    <property type="project" value="UniProtKB-UniRule"/>
</dbReference>
<dbReference type="GO" id="GO:0005829">
    <property type="term" value="C:cytosol"/>
    <property type="evidence" value="ECO:0007669"/>
    <property type="project" value="TreeGrafter"/>
</dbReference>
<comment type="similarity">
    <text evidence="2 14">Belongs to the class-I aminoacyl-tRNA synthetase family. IleS type 1 subfamily.</text>
</comment>
<comment type="subcellular location">
    <subcellularLocation>
        <location evidence="1 14">Cytoplasm</location>
    </subcellularLocation>
</comment>
<dbReference type="CDD" id="cd07960">
    <property type="entry name" value="Anticodon_Ia_Ile_BEm"/>
    <property type="match status" value="1"/>
</dbReference>
<dbReference type="Gene3D" id="3.40.50.620">
    <property type="entry name" value="HUPs"/>
    <property type="match status" value="2"/>
</dbReference>
<proteinExistence type="inferred from homology"/>
<accession>A0A2U2ANX5</accession>
<dbReference type="GO" id="GO:0002161">
    <property type="term" value="F:aminoacyl-tRNA deacylase activity"/>
    <property type="evidence" value="ECO:0007669"/>
    <property type="project" value="InterPro"/>
</dbReference>
<dbReference type="CDD" id="cd00818">
    <property type="entry name" value="IleRS_core"/>
    <property type="match status" value="1"/>
</dbReference>
<feature type="domain" description="Aminoacyl-tRNA synthetase class Ia" evidence="15">
    <location>
        <begin position="40"/>
        <end position="648"/>
    </location>
</feature>
<comment type="cofactor">
    <cofactor evidence="14">
        <name>Zn(2+)</name>
        <dbReference type="ChEBI" id="CHEBI:29105"/>
    </cofactor>
    <text evidence="14">Binds 1 zinc ion per subunit.</text>
</comment>
<evidence type="ECO:0000259" key="15">
    <source>
        <dbReference type="Pfam" id="PF00133"/>
    </source>
</evidence>
<feature type="binding site" evidence="14">
    <location>
        <position position="939"/>
    </location>
    <ligand>
        <name>Zn(2+)</name>
        <dbReference type="ChEBI" id="CHEBI:29105"/>
    </ligand>
</feature>
<dbReference type="GO" id="GO:0004822">
    <property type="term" value="F:isoleucine-tRNA ligase activity"/>
    <property type="evidence" value="ECO:0007669"/>
    <property type="project" value="UniProtKB-UniRule"/>
</dbReference>
<dbReference type="GO" id="GO:0000049">
    <property type="term" value="F:tRNA binding"/>
    <property type="evidence" value="ECO:0007669"/>
    <property type="project" value="InterPro"/>
</dbReference>
<dbReference type="AlphaFoldDB" id="A0A2U2ANX5"/>
<dbReference type="InterPro" id="IPR050081">
    <property type="entry name" value="Ile-tRNA_ligase"/>
</dbReference>
<dbReference type="InterPro" id="IPR002300">
    <property type="entry name" value="aa-tRNA-synth_Ia"/>
</dbReference>
<evidence type="ECO:0000256" key="8">
    <source>
        <dbReference type="ARBA" id="ARBA00022833"/>
    </source>
</evidence>
<dbReference type="FunFam" id="3.40.50.620:FF:000042">
    <property type="entry name" value="Isoleucine--tRNA ligase"/>
    <property type="match status" value="1"/>
</dbReference>
<evidence type="ECO:0000256" key="11">
    <source>
        <dbReference type="ARBA" id="ARBA00023146"/>
    </source>
</evidence>
<evidence type="ECO:0000256" key="7">
    <source>
        <dbReference type="ARBA" id="ARBA00022741"/>
    </source>
</evidence>
<dbReference type="Gene3D" id="1.10.730.20">
    <property type="match status" value="1"/>
</dbReference>
<dbReference type="InterPro" id="IPR009008">
    <property type="entry name" value="Val/Leu/Ile-tRNA-synth_edit"/>
</dbReference>
<dbReference type="Proteomes" id="UP000244948">
    <property type="component" value="Unassembled WGS sequence"/>
</dbReference>
<evidence type="ECO:0000313" key="18">
    <source>
        <dbReference type="EMBL" id="PWD84902.1"/>
    </source>
</evidence>
<keyword evidence="4 14" id="KW-0963">Cytoplasm</keyword>
<dbReference type="PANTHER" id="PTHR42765">
    <property type="entry name" value="SOLEUCYL-TRNA SYNTHETASE"/>
    <property type="match status" value="1"/>
</dbReference>
<name>A0A2U2ANX5_9GAMM</name>
<dbReference type="InterPro" id="IPR002301">
    <property type="entry name" value="Ile-tRNA-ligase"/>
</dbReference>
<reference evidence="18 19" key="1">
    <citation type="journal article" date="2018" name="Genome Announc.">
        <title>Ignatzschineria cameli sp. nov., isolated from necrotic foot tissue of dromedaries (Camelus dromedarius) and associated maggots (Wohlfahrtia species) in Dubai.</title>
        <authorList>
            <person name="Tsang C.C."/>
            <person name="Tang J.Y."/>
            <person name="Fong J.Y."/>
            <person name="Kinne J."/>
            <person name="Lee H.H."/>
            <person name="Joseph M."/>
            <person name="Jose S."/>
            <person name="Schuster R.K."/>
            <person name="Tang Y."/>
            <person name="Sivakumar S."/>
            <person name="Chen J.H."/>
            <person name="Teng J.L."/>
            <person name="Lau S.K."/>
            <person name="Wernery U."/>
            <person name="Woo P.C."/>
        </authorList>
    </citation>
    <scope>NUCLEOTIDE SEQUENCE [LARGE SCALE GENOMIC DNA]</scope>
    <source>
        <strain evidence="18 19">KCTC 22643</strain>
    </source>
</reference>
<dbReference type="InterPro" id="IPR001412">
    <property type="entry name" value="aa-tRNA-synth_I_CS"/>
</dbReference>
<feature type="short sequence motif" description="'KMSKS' region" evidence="14">
    <location>
        <begin position="611"/>
        <end position="615"/>
    </location>
</feature>
<feature type="binding site" evidence="14">
    <location>
        <position position="936"/>
    </location>
    <ligand>
        <name>Zn(2+)</name>
        <dbReference type="ChEBI" id="CHEBI:29105"/>
    </ligand>
</feature>
<dbReference type="FunFam" id="3.40.50.620:FF:000048">
    <property type="entry name" value="Isoleucine--tRNA ligase"/>
    <property type="match status" value="1"/>
</dbReference>
<comment type="caution">
    <text evidence="18">The sequence shown here is derived from an EMBL/GenBank/DDBJ whole genome shotgun (WGS) entry which is preliminary data.</text>
</comment>
<evidence type="ECO:0000256" key="1">
    <source>
        <dbReference type="ARBA" id="ARBA00004496"/>
    </source>
</evidence>
<sequence>MSKAKRIEEKNDNIYRDTLNLPETDFAMRGNLPKREPEFIEYWDKIDLYHKQREIFKGKPKFILHDGPPYANGAIHLGHAVNKILKDIIVKSRGQLGFDSPYVQGWDCHGLPIELVVEKSYGKVGDKLTPAEFRAKCREFAKSQIAIQADGFKRLGVLSYEEKPYLTMNQDAEADIVLALKEIVKKGHLEKGARPVNWCLDCGSSLAEAEVEYADKVSYSIDVKFPVVDVALLGEKIGQPLEGEVSVVIWTTTPWTLPGNAAVSVNKDFIYALVDKSGDQLLVAKDLVEELEKSWGCQLPIIAEFEGAVLENLMVKHPIEADRNVPLILGDHVTLDAGTGFVHTAPAHGEEDYAVALEYGIEFENPVLGDGTYIATVPYFGGKNIRGIEPEMIQYLTDKGILIHSGKITHSYAHCWRHKTPTIYRATPQWFISMDKQGLRQEVLDEIDQVQFIPTWGRERLYGMIEGRGDWCISRQRYWGVPIPFFLHKETGELHPETDRLMEEVATRIRKDGLEAWFSAEVEDYLPAEEAALYQKNRDTLDVWFDSGTTHFSVLARRPELSYPADLYLEGSDQHRGWFNSSIITSVAINGVAPYRALLTHGFTVDAKGRKMSKSLGNGVEPADVIDKMGADVLRLWVSSTDYRGEIPVSDEILKRTSETYRRIRNTVRFLLANTNEFDLEKNGLSFDEMLPLDRWIVARALEIQEEIKEAYLDYSFHNVYQKLQYFCSIDLGSFYLDIIKDRQYTAAKESIARRSAQTALYHVLEALVRWMAPILTFTAEEVWLAMRDRGNERLESVFLTEFYDGLMPLSESDPFNTAYWNRLLAIRGEASKVIEGLRSEGRVGSSLQTKITIYASDALAADIARLEDELRFVLLSSYADVKPLSEAPESLEEHSLEGESFAVDVEVLGDDYQKCVRCWHHREEVGKNNEHPLLCDRCIENLSPEGEDRHYA</sequence>
<evidence type="ECO:0000256" key="9">
    <source>
        <dbReference type="ARBA" id="ARBA00022840"/>
    </source>
</evidence>
<keyword evidence="11 14" id="KW-0030">Aminoacyl-tRNA synthetase</keyword>
<evidence type="ECO:0000256" key="14">
    <source>
        <dbReference type="HAMAP-Rule" id="MF_02002"/>
    </source>
</evidence>
<dbReference type="Pfam" id="PF08264">
    <property type="entry name" value="Anticodon_1"/>
    <property type="match status" value="1"/>
</dbReference>
<dbReference type="Pfam" id="PF00133">
    <property type="entry name" value="tRNA-synt_1"/>
    <property type="match status" value="1"/>
</dbReference>
<dbReference type="Gene3D" id="3.90.740.10">
    <property type="entry name" value="Valyl/Leucyl/Isoleucyl-tRNA synthetase, editing domain"/>
    <property type="match status" value="1"/>
</dbReference>
<keyword evidence="9 14" id="KW-0067">ATP-binding</keyword>
<evidence type="ECO:0000313" key="19">
    <source>
        <dbReference type="Proteomes" id="UP000244948"/>
    </source>
</evidence>
<dbReference type="PRINTS" id="PR00984">
    <property type="entry name" value="TRNASYNTHILE"/>
</dbReference>
<evidence type="ECO:0000259" key="16">
    <source>
        <dbReference type="Pfam" id="PF06827"/>
    </source>
</evidence>
<gene>
    <name evidence="14" type="primary">ileS</name>
    <name evidence="18" type="ORF">DC082_05100</name>
</gene>
<evidence type="ECO:0000256" key="6">
    <source>
        <dbReference type="ARBA" id="ARBA00022723"/>
    </source>
</evidence>
<evidence type="ECO:0000256" key="12">
    <source>
        <dbReference type="ARBA" id="ARBA00025217"/>
    </source>
</evidence>
<comment type="function">
    <text evidence="12 14">Catalyzes the attachment of isoleucine to tRNA(Ile). As IleRS can inadvertently accommodate and process structurally similar amino acids such as valine, to avoid such errors it has two additional distinct tRNA(Ile)-dependent editing activities. One activity is designated as 'pretransfer' editing and involves the hydrolysis of activated Val-AMP. The other activity is designated 'posttransfer' editing and involves deacylation of mischarged Val-tRNA(Ile).</text>
</comment>
<dbReference type="InterPro" id="IPR033708">
    <property type="entry name" value="Anticodon_Ile_BEm"/>
</dbReference>
<evidence type="ECO:0000256" key="5">
    <source>
        <dbReference type="ARBA" id="ARBA00022598"/>
    </source>
</evidence>
<keyword evidence="6 14" id="KW-0479">Metal-binding</keyword>
<dbReference type="SUPFAM" id="SSF47323">
    <property type="entry name" value="Anticodon-binding domain of a subclass of class I aminoacyl-tRNA synthetases"/>
    <property type="match status" value="1"/>
</dbReference>
<feature type="binding site" evidence="14">
    <location>
        <position position="614"/>
    </location>
    <ligand>
        <name>ATP</name>
        <dbReference type="ChEBI" id="CHEBI:30616"/>
    </ligand>
</feature>
<evidence type="ECO:0000256" key="3">
    <source>
        <dbReference type="ARBA" id="ARBA00011245"/>
    </source>
</evidence>
<evidence type="ECO:0000256" key="2">
    <source>
        <dbReference type="ARBA" id="ARBA00006887"/>
    </source>
</evidence>
<dbReference type="Pfam" id="PF06827">
    <property type="entry name" value="zf-FPG_IleRS"/>
    <property type="match status" value="1"/>
</dbReference>
<evidence type="ECO:0000259" key="17">
    <source>
        <dbReference type="Pfam" id="PF08264"/>
    </source>
</evidence>
<dbReference type="InterPro" id="IPR010663">
    <property type="entry name" value="Znf_FPG/IleRS"/>
</dbReference>
<feature type="short sequence motif" description="'HIGH' region" evidence="14">
    <location>
        <begin position="69"/>
        <end position="79"/>
    </location>
</feature>